<comment type="caution">
    <text evidence="1">The sequence shown here is derived from an EMBL/GenBank/DDBJ whole genome shotgun (WGS) entry which is preliminary data.</text>
</comment>
<protein>
    <submittedName>
        <fullName evidence="1">Uncharacterized protein</fullName>
    </submittedName>
</protein>
<dbReference type="AlphaFoldDB" id="A0A401XJZ6"/>
<name>A0A401XJZ6_9FLAO</name>
<gene>
    <name evidence="1" type="ORF">JCM31826_07730</name>
</gene>
<proteinExistence type="predicted"/>
<dbReference type="InterPro" id="IPR036895">
    <property type="entry name" value="Uracil-DNA_glycosylase-like_sf"/>
</dbReference>
<dbReference type="Proteomes" id="UP000286715">
    <property type="component" value="Unassembled WGS sequence"/>
</dbReference>
<dbReference type="Gene3D" id="3.40.470.10">
    <property type="entry name" value="Uracil-DNA glycosylase-like domain"/>
    <property type="match status" value="1"/>
</dbReference>
<evidence type="ECO:0000313" key="1">
    <source>
        <dbReference type="EMBL" id="GCD77291.1"/>
    </source>
</evidence>
<keyword evidence="2" id="KW-1185">Reference proteome</keyword>
<evidence type="ECO:0000313" key="2">
    <source>
        <dbReference type="Proteomes" id="UP000286715"/>
    </source>
</evidence>
<accession>A0A401XJZ6</accession>
<reference evidence="1 2" key="1">
    <citation type="submission" date="2018-11" db="EMBL/GenBank/DDBJ databases">
        <title>Schleiferia aggregans sp. nov., a moderately thermophilic heterotrophic bacterium isolated from microbial mats at a terrestrial hot spring.</title>
        <authorList>
            <person name="Iino T."/>
            <person name="Ohkuma M."/>
            <person name="Haruta S."/>
        </authorList>
    </citation>
    <scope>NUCLEOTIDE SEQUENCE [LARGE SCALE GENOMIC DNA]</scope>
    <source>
        <strain evidence="1 2">LA</strain>
    </source>
</reference>
<dbReference type="EMBL" id="BHZE01000005">
    <property type="protein sequence ID" value="GCD77291.1"/>
    <property type="molecule type" value="Genomic_DNA"/>
</dbReference>
<sequence length="123" mass="14340">MPSLKNASYKEKIAFSRHKKVGFIDLIRSVEVPIGSECTYEDAFIDNKVAEWNDVFSLLSNIKTVEQVLFTRKSFKDIPNIRKRIEEVHSFCVQSDIKFSLLPTPARIYSDKKLNIWQKNILM</sequence>
<organism evidence="1 2">
    <name type="scientific">Thermaurantimonas aggregans</name>
    <dbReference type="NCBI Taxonomy" id="2173829"/>
    <lineage>
        <taxon>Bacteria</taxon>
        <taxon>Pseudomonadati</taxon>
        <taxon>Bacteroidota</taxon>
        <taxon>Flavobacteriia</taxon>
        <taxon>Flavobacteriales</taxon>
        <taxon>Schleiferiaceae</taxon>
        <taxon>Thermaurantimonas</taxon>
    </lineage>
</organism>